<dbReference type="EMBL" id="FJOG01000001">
    <property type="protein sequence ID" value="CZR50400.1"/>
    <property type="molecule type" value="Genomic_DNA"/>
</dbReference>
<dbReference type="Gene3D" id="3.30.560.10">
    <property type="entry name" value="Glucose Oxidase, domain 3"/>
    <property type="match status" value="1"/>
</dbReference>
<evidence type="ECO:0000313" key="6">
    <source>
        <dbReference type="Proteomes" id="UP000184330"/>
    </source>
</evidence>
<dbReference type="InterPro" id="IPR012132">
    <property type="entry name" value="GMC_OxRdtase"/>
</dbReference>
<evidence type="ECO:0000259" key="4">
    <source>
        <dbReference type="PROSITE" id="PS00623"/>
    </source>
</evidence>
<dbReference type="InterPro" id="IPR007867">
    <property type="entry name" value="GMC_OxRtase_C"/>
</dbReference>
<evidence type="ECO:0000313" key="5">
    <source>
        <dbReference type="EMBL" id="CZR50400.1"/>
    </source>
</evidence>
<keyword evidence="3" id="KW-0285">Flavoprotein</keyword>
<proteinExistence type="inferred from homology"/>
<dbReference type="InterPro" id="IPR000172">
    <property type="entry name" value="GMC_OxRdtase_N"/>
</dbReference>
<dbReference type="Gene3D" id="3.50.50.60">
    <property type="entry name" value="FAD/NAD(P)-binding domain"/>
    <property type="match status" value="1"/>
</dbReference>
<organism evidence="5 6">
    <name type="scientific">Phialocephala subalpina</name>
    <dbReference type="NCBI Taxonomy" id="576137"/>
    <lineage>
        <taxon>Eukaryota</taxon>
        <taxon>Fungi</taxon>
        <taxon>Dikarya</taxon>
        <taxon>Ascomycota</taxon>
        <taxon>Pezizomycotina</taxon>
        <taxon>Leotiomycetes</taxon>
        <taxon>Helotiales</taxon>
        <taxon>Mollisiaceae</taxon>
        <taxon>Phialocephala</taxon>
        <taxon>Phialocephala fortinii species complex</taxon>
    </lineage>
</organism>
<sequence>MPVTNGHTNGHTNGANGHDVNALCSIDEFTSQKYDFLVIGGGTAGCCIAARLTEDPNITVGVIEAGKSFLDDSNVSTPSLYPTLIGRKEYDWCMTSTPQQNAGGKVYSMPRGKGLGGSSAINYLMYVRGSRNDYEGWAEVTGDKSWGWEGLAPYFKKHQTLDHTELRSKDPQFHPHGELEKYHGTEGPVHTSFNDWYMPLEVDFAEAAYEVSGTKRTIKDAWSGDHLGFYSSLGAVDRSNDRGRRSYAATGYIKPNVRRPNLKVLTEAHVTMILLENKTAKSVEFTHGGQKYEVPASREIILSAGVIQTPQILELSGIGDPEVLQRAGIPCIVENKGVGANFQDHVLGGLLYDLKPGIDSMDALRGDEFLKAQQEAYEKDQSGVYASPGMMMGFISYASVATPQEIKETVAAVKKNSLAKTDFEKAQEKVIVDQLTDPTFANLQTFCIPCRLDVAKGSDQTQFFGAPPPGKQQVSLLMCLEHPLSRGTVHVTSADPMVPPQIDPGYFRSEVDAKILAAGMKWMEQVANHPLMAKSLADRELPRSDDGLSTEEKRIEYVKNHISTQYHLIGTAALGQVVDTKLKVKGVNGLRVIDASIFPGHVSGNIMSTTYAVAEKGADLIKADLY</sequence>
<comment type="cofactor">
    <cofactor evidence="2">
        <name>FAD</name>
        <dbReference type="ChEBI" id="CHEBI:57692"/>
    </cofactor>
</comment>
<dbReference type="AlphaFoldDB" id="A0A1L7WC89"/>
<dbReference type="SUPFAM" id="SSF54373">
    <property type="entry name" value="FAD-linked reductases, C-terminal domain"/>
    <property type="match status" value="1"/>
</dbReference>
<protein>
    <submittedName>
        <fullName evidence="5">Related to alcohol oxidase</fullName>
    </submittedName>
</protein>
<comment type="similarity">
    <text evidence="1 3">Belongs to the GMC oxidoreductase family.</text>
</comment>
<dbReference type="PROSITE" id="PS00623">
    <property type="entry name" value="GMC_OXRED_1"/>
    <property type="match status" value="1"/>
</dbReference>
<evidence type="ECO:0000256" key="3">
    <source>
        <dbReference type="RuleBase" id="RU003968"/>
    </source>
</evidence>
<name>A0A1L7WC89_9HELO</name>
<keyword evidence="6" id="KW-1185">Reference proteome</keyword>
<dbReference type="OrthoDB" id="269227at2759"/>
<dbReference type="Pfam" id="PF00732">
    <property type="entry name" value="GMC_oxred_N"/>
    <property type="match status" value="1"/>
</dbReference>
<dbReference type="GO" id="GO:0050660">
    <property type="term" value="F:flavin adenine dinucleotide binding"/>
    <property type="evidence" value="ECO:0007669"/>
    <property type="project" value="InterPro"/>
</dbReference>
<dbReference type="PIRSF" id="PIRSF000137">
    <property type="entry name" value="Alcohol_oxidase"/>
    <property type="match status" value="1"/>
</dbReference>
<dbReference type="PANTHER" id="PTHR11552">
    <property type="entry name" value="GLUCOSE-METHANOL-CHOLINE GMC OXIDOREDUCTASE"/>
    <property type="match status" value="1"/>
</dbReference>
<gene>
    <name evidence="5" type="ORF">PAC_00272</name>
</gene>
<reference evidence="5 6" key="1">
    <citation type="submission" date="2016-03" db="EMBL/GenBank/DDBJ databases">
        <authorList>
            <person name="Ploux O."/>
        </authorList>
    </citation>
    <scope>NUCLEOTIDE SEQUENCE [LARGE SCALE GENOMIC DNA]</scope>
    <source>
        <strain evidence="5 6">UAMH 11012</strain>
    </source>
</reference>
<dbReference type="SUPFAM" id="SSF51905">
    <property type="entry name" value="FAD/NAD(P)-binding domain"/>
    <property type="match status" value="1"/>
</dbReference>
<dbReference type="Proteomes" id="UP000184330">
    <property type="component" value="Unassembled WGS sequence"/>
</dbReference>
<dbReference type="STRING" id="576137.A0A1L7WC89"/>
<feature type="domain" description="Glucose-methanol-choline oxidoreductase N-terminal" evidence="4">
    <location>
        <begin position="112"/>
        <end position="135"/>
    </location>
</feature>
<keyword evidence="2 3" id="KW-0274">FAD</keyword>
<evidence type="ECO:0000256" key="1">
    <source>
        <dbReference type="ARBA" id="ARBA00010790"/>
    </source>
</evidence>
<evidence type="ECO:0000256" key="2">
    <source>
        <dbReference type="PIRSR" id="PIRSR000137-2"/>
    </source>
</evidence>
<dbReference type="GO" id="GO:0016614">
    <property type="term" value="F:oxidoreductase activity, acting on CH-OH group of donors"/>
    <property type="evidence" value="ECO:0007669"/>
    <property type="project" value="InterPro"/>
</dbReference>
<dbReference type="Pfam" id="PF05199">
    <property type="entry name" value="GMC_oxred_C"/>
    <property type="match status" value="1"/>
</dbReference>
<feature type="binding site" evidence="2">
    <location>
        <position position="270"/>
    </location>
    <ligand>
        <name>FAD</name>
        <dbReference type="ChEBI" id="CHEBI:57692"/>
    </ligand>
</feature>
<dbReference type="InterPro" id="IPR036188">
    <property type="entry name" value="FAD/NAD-bd_sf"/>
</dbReference>
<dbReference type="PANTHER" id="PTHR11552:SF210">
    <property type="entry name" value="GLUCOSE-METHANOL-CHOLINE OXIDOREDUCTASE N-TERMINAL DOMAIN-CONTAINING PROTEIN-RELATED"/>
    <property type="match status" value="1"/>
</dbReference>
<accession>A0A1L7WC89</accession>